<accession>A9USC8</accession>
<dbReference type="InParanoid" id="A9USC8"/>
<dbReference type="Proteomes" id="UP000001357">
    <property type="component" value="Unassembled WGS sequence"/>
</dbReference>
<dbReference type="SUPFAM" id="SSF47576">
    <property type="entry name" value="Calponin-homology domain, CH-domain"/>
    <property type="match status" value="1"/>
</dbReference>
<dbReference type="RefSeq" id="XP_001743044.1">
    <property type="nucleotide sequence ID" value="XM_001742992.1"/>
</dbReference>
<dbReference type="STRING" id="81824.A9USC8"/>
<dbReference type="PANTHER" id="PTHR14149">
    <property type="entry name" value="RAS GTPASE-ACTIVATING PROTEIN WITH IQ MOTIF"/>
    <property type="match status" value="1"/>
</dbReference>
<dbReference type="PROSITE" id="PS50021">
    <property type="entry name" value="CH"/>
    <property type="match status" value="1"/>
</dbReference>
<feature type="domain" description="Calponin-homology (CH)" evidence="1">
    <location>
        <begin position="22"/>
        <end position="139"/>
    </location>
</feature>
<evidence type="ECO:0000259" key="1">
    <source>
        <dbReference type="PROSITE" id="PS50021"/>
    </source>
</evidence>
<evidence type="ECO:0000313" key="3">
    <source>
        <dbReference type="Proteomes" id="UP000001357"/>
    </source>
</evidence>
<dbReference type="EMBL" id="CH991544">
    <property type="protein sequence ID" value="EDQ91758.1"/>
    <property type="molecule type" value="Genomic_DNA"/>
</dbReference>
<reference evidence="2 3" key="1">
    <citation type="journal article" date="2008" name="Nature">
        <title>The genome of the choanoflagellate Monosiga brevicollis and the origin of metazoans.</title>
        <authorList>
            <consortium name="JGI Sequencing"/>
            <person name="King N."/>
            <person name="Westbrook M.J."/>
            <person name="Young S.L."/>
            <person name="Kuo A."/>
            <person name="Abedin M."/>
            <person name="Chapman J."/>
            <person name="Fairclough S."/>
            <person name="Hellsten U."/>
            <person name="Isogai Y."/>
            <person name="Letunic I."/>
            <person name="Marr M."/>
            <person name="Pincus D."/>
            <person name="Putnam N."/>
            <person name="Rokas A."/>
            <person name="Wright K.J."/>
            <person name="Zuzow R."/>
            <person name="Dirks W."/>
            <person name="Good M."/>
            <person name="Goodstein D."/>
            <person name="Lemons D."/>
            <person name="Li W."/>
            <person name="Lyons J.B."/>
            <person name="Morris A."/>
            <person name="Nichols S."/>
            <person name="Richter D.J."/>
            <person name="Salamov A."/>
            <person name="Bork P."/>
            <person name="Lim W.A."/>
            <person name="Manning G."/>
            <person name="Miller W.T."/>
            <person name="McGinnis W."/>
            <person name="Shapiro H."/>
            <person name="Tjian R."/>
            <person name="Grigoriev I.V."/>
            <person name="Rokhsar D."/>
        </authorList>
    </citation>
    <scope>NUCLEOTIDE SEQUENCE [LARGE SCALE GENOMIC DNA]</scope>
    <source>
        <strain evidence="3">MX1 / ATCC 50154</strain>
    </source>
</reference>
<feature type="non-terminal residue" evidence="2">
    <location>
        <position position="1"/>
    </location>
</feature>
<dbReference type="AlphaFoldDB" id="A9USC8"/>
<gene>
    <name evidence="2" type="ORF">MONBRDRAFT_2477</name>
</gene>
<feature type="non-terminal residue" evidence="2">
    <location>
        <position position="183"/>
    </location>
</feature>
<dbReference type="KEGG" id="mbr:MONBRDRAFT_2477"/>
<dbReference type="GeneID" id="5888241"/>
<dbReference type="InterPro" id="IPR036872">
    <property type="entry name" value="CH_dom_sf"/>
</dbReference>
<name>A9USC8_MONBE</name>
<evidence type="ECO:0000313" key="2">
    <source>
        <dbReference type="EMBL" id="EDQ91758.1"/>
    </source>
</evidence>
<dbReference type="CDD" id="cd21206">
    <property type="entry name" value="CH_IQGAP"/>
    <property type="match status" value="1"/>
</dbReference>
<sequence length="183" mass="21047">DEKRTGLALDRMRDNARAYEYLCHLEETRQWMGAIFDDELPPADELSHRFANGVVLAKLAAAICEKGNLTRRIRIFDRSEETYHEQGLNFRHADNTLRFLQTLKDLKFPETWQPEITDVYDRKNIPKLVYCLHALSLFLFEMGLAPAMPDLMGVAEFSDEQLQAADKEIEQAGPRMPSFGKLG</sequence>
<dbReference type="Gene3D" id="1.10.418.10">
    <property type="entry name" value="Calponin-like domain"/>
    <property type="match status" value="1"/>
</dbReference>
<dbReference type="PANTHER" id="PTHR14149:SF14">
    <property type="entry name" value="CALPONIN-HOMOLOGY (CH) DOMAIN-CONTAINING PROTEIN"/>
    <property type="match status" value="1"/>
</dbReference>
<protein>
    <recommendedName>
        <fullName evidence="1">Calponin-homology (CH) domain-containing protein</fullName>
    </recommendedName>
</protein>
<keyword evidence="3" id="KW-1185">Reference proteome</keyword>
<organism evidence="2 3">
    <name type="scientific">Monosiga brevicollis</name>
    <name type="common">Choanoflagellate</name>
    <dbReference type="NCBI Taxonomy" id="81824"/>
    <lineage>
        <taxon>Eukaryota</taxon>
        <taxon>Choanoflagellata</taxon>
        <taxon>Craspedida</taxon>
        <taxon>Salpingoecidae</taxon>
        <taxon>Monosiga</taxon>
    </lineage>
</organism>
<dbReference type="SMART" id="SM00033">
    <property type="entry name" value="CH"/>
    <property type="match status" value="1"/>
</dbReference>
<dbReference type="eggNOG" id="KOG2128">
    <property type="taxonomic scope" value="Eukaryota"/>
</dbReference>
<proteinExistence type="predicted"/>
<dbReference type="InterPro" id="IPR001715">
    <property type="entry name" value="CH_dom"/>
</dbReference>